<evidence type="ECO:0000259" key="1">
    <source>
        <dbReference type="PROSITE" id="PS51379"/>
    </source>
</evidence>
<dbReference type="EMBL" id="JAHKNG010000037">
    <property type="protein sequence ID" value="MBU3031659.1"/>
    <property type="molecule type" value="Genomic_DNA"/>
</dbReference>
<gene>
    <name evidence="2" type="ORF">KNW02_16230</name>
</gene>
<organism evidence="2 3">
    <name type="scientific">Paracoccus marinaquae</name>
    <dbReference type="NCBI Taxonomy" id="2841926"/>
    <lineage>
        <taxon>Bacteria</taxon>
        <taxon>Pseudomonadati</taxon>
        <taxon>Pseudomonadota</taxon>
        <taxon>Alphaproteobacteria</taxon>
        <taxon>Rhodobacterales</taxon>
        <taxon>Paracoccaceae</taxon>
        <taxon>Paracoccus</taxon>
    </lineage>
</organism>
<dbReference type="InterPro" id="IPR017896">
    <property type="entry name" value="4Fe4S_Fe-S-bd"/>
</dbReference>
<evidence type="ECO:0000313" key="3">
    <source>
        <dbReference type="Proteomes" id="UP001166191"/>
    </source>
</evidence>
<dbReference type="PROSITE" id="PS51379">
    <property type="entry name" value="4FE4S_FER_2"/>
    <property type="match status" value="1"/>
</dbReference>
<feature type="domain" description="4Fe-4S ferredoxin-type" evidence="1">
    <location>
        <begin position="128"/>
        <end position="160"/>
    </location>
</feature>
<dbReference type="RefSeq" id="WP_216034295.1">
    <property type="nucleotide sequence ID" value="NZ_JAHKNG010000037.1"/>
</dbReference>
<proteinExistence type="predicted"/>
<protein>
    <submittedName>
        <fullName evidence="2">Ferredoxin</fullName>
    </submittedName>
</protein>
<keyword evidence="3" id="KW-1185">Reference proteome</keyword>
<evidence type="ECO:0000313" key="2">
    <source>
        <dbReference type="EMBL" id="MBU3031659.1"/>
    </source>
</evidence>
<sequence length="210" mass="22888">MGCDGAPGDELTPPRGLVVAGQCADGDDTVLLIAPDEPDFWRIFTAAPEFRDGQADPLDRWSKHLIRPWAAQIGGRAVFPSDGPPFAPFIGWALASGRCWSSPTGMLIHDRMGLFISFRGAVILPQQPAPTMPAAEPPCHDCPRPCLTACPVNAFTAEGYDTALCHGWLDRPEGRNCISEGCRVRRACPISKGCGRLREQSAWHMRQFHP</sequence>
<name>A0ABS6APT2_9RHOB</name>
<accession>A0ABS6APT2</accession>
<reference evidence="2" key="1">
    <citation type="submission" date="2021-06" db="EMBL/GenBank/DDBJ databases">
        <title>Paracoccus bacterium XHP0099 sp. nov., isolated from the surface waters of the Yellow Sea.</title>
        <authorList>
            <person name="Xue H."/>
            <person name="Zhang D."/>
        </authorList>
    </citation>
    <scope>NUCLEOTIDE SEQUENCE</scope>
    <source>
        <strain evidence="2">XHP0099</strain>
    </source>
</reference>
<comment type="caution">
    <text evidence="2">The sequence shown here is derived from an EMBL/GenBank/DDBJ whole genome shotgun (WGS) entry which is preliminary data.</text>
</comment>
<dbReference type="Proteomes" id="UP001166191">
    <property type="component" value="Unassembled WGS sequence"/>
</dbReference>